<organism evidence="1 2">
    <name type="scientific">Methylocystis hirsuta</name>
    <dbReference type="NCBI Taxonomy" id="369798"/>
    <lineage>
        <taxon>Bacteria</taxon>
        <taxon>Pseudomonadati</taxon>
        <taxon>Pseudomonadota</taxon>
        <taxon>Alphaproteobacteria</taxon>
        <taxon>Hyphomicrobiales</taxon>
        <taxon>Methylocystaceae</taxon>
        <taxon>Methylocystis</taxon>
    </lineage>
</organism>
<accession>A0A3M9XMU7</accession>
<dbReference type="Pfam" id="PF22014">
    <property type="entry name" value="DUF6932"/>
    <property type="match status" value="1"/>
</dbReference>
<proteinExistence type="predicted"/>
<protein>
    <submittedName>
        <fullName evidence="1">Uncharacterized protein</fullName>
    </submittedName>
</protein>
<evidence type="ECO:0000313" key="1">
    <source>
        <dbReference type="EMBL" id="RNJ49052.1"/>
    </source>
</evidence>
<dbReference type="RefSeq" id="WP_123175037.1">
    <property type="nucleotide sequence ID" value="NZ_QWDD01000001.1"/>
</dbReference>
<sequence length="147" mass="17121">MIPTFNEKGNLPPGLHKATWEEFTERYGVTTHRKRLIELMQKLIVHLKEVQCQNLFVDGSFVTNKEVPNDYDACWDVTGVKIERMDPVLLVFTTEGKEKMVIKYGGDLRPDKFSPFETNVSYLEFFQIDREGDRKGIIHLSLQEIEL</sequence>
<name>A0A3M9XMU7_9HYPH</name>
<dbReference type="EMBL" id="QWDD01000001">
    <property type="protein sequence ID" value="RNJ49052.1"/>
    <property type="molecule type" value="Genomic_DNA"/>
</dbReference>
<comment type="caution">
    <text evidence="1">The sequence shown here is derived from an EMBL/GenBank/DDBJ whole genome shotgun (WGS) entry which is preliminary data.</text>
</comment>
<dbReference type="Proteomes" id="UP000268623">
    <property type="component" value="Unassembled WGS sequence"/>
</dbReference>
<dbReference type="OrthoDB" id="572713at2"/>
<dbReference type="InterPro" id="IPR053860">
    <property type="entry name" value="DUF6932"/>
</dbReference>
<keyword evidence="2" id="KW-1185">Reference proteome</keyword>
<reference evidence="1 2" key="1">
    <citation type="submission" date="2018-08" db="EMBL/GenBank/DDBJ databases">
        <title>Genome sequence of Methylocystis hirsuta CSC1, a methanotroph able to accumulate PHAs.</title>
        <authorList>
            <person name="Bordel S."/>
            <person name="Rodriguez E."/>
            <person name="Gancedo J."/>
            <person name="Munoz R."/>
        </authorList>
    </citation>
    <scope>NUCLEOTIDE SEQUENCE [LARGE SCALE GENOMIC DNA]</scope>
    <source>
        <strain evidence="1 2">CSC1</strain>
    </source>
</reference>
<gene>
    <name evidence="1" type="ORF">D1O30_04965</name>
</gene>
<dbReference type="AlphaFoldDB" id="A0A3M9XMU7"/>
<evidence type="ECO:0000313" key="2">
    <source>
        <dbReference type="Proteomes" id="UP000268623"/>
    </source>
</evidence>